<evidence type="ECO:0000313" key="2">
    <source>
        <dbReference type="EMBL" id="KAH7134120.1"/>
    </source>
</evidence>
<keyword evidence="1" id="KW-0732">Signal</keyword>
<dbReference type="EMBL" id="JAGMUV010000014">
    <property type="protein sequence ID" value="KAH7134120.1"/>
    <property type="molecule type" value="Genomic_DNA"/>
</dbReference>
<evidence type="ECO:0000256" key="1">
    <source>
        <dbReference type="SAM" id="SignalP"/>
    </source>
</evidence>
<accession>A0A9P9IX16</accession>
<keyword evidence="3" id="KW-1185">Reference proteome</keyword>
<gene>
    <name evidence="2" type="ORF">EDB81DRAFT_91567</name>
</gene>
<feature type="chain" id="PRO_5040287870" evidence="1">
    <location>
        <begin position="22"/>
        <end position="145"/>
    </location>
</feature>
<proteinExistence type="predicted"/>
<organism evidence="2 3">
    <name type="scientific">Dactylonectria macrodidyma</name>
    <dbReference type="NCBI Taxonomy" id="307937"/>
    <lineage>
        <taxon>Eukaryota</taxon>
        <taxon>Fungi</taxon>
        <taxon>Dikarya</taxon>
        <taxon>Ascomycota</taxon>
        <taxon>Pezizomycotina</taxon>
        <taxon>Sordariomycetes</taxon>
        <taxon>Hypocreomycetidae</taxon>
        <taxon>Hypocreales</taxon>
        <taxon>Nectriaceae</taxon>
        <taxon>Dactylonectria</taxon>
    </lineage>
</organism>
<comment type="caution">
    <text evidence="2">The sequence shown here is derived from an EMBL/GenBank/DDBJ whole genome shotgun (WGS) entry which is preliminary data.</text>
</comment>
<reference evidence="2" key="1">
    <citation type="journal article" date="2021" name="Nat. Commun.">
        <title>Genetic determinants of endophytism in the Arabidopsis root mycobiome.</title>
        <authorList>
            <person name="Mesny F."/>
            <person name="Miyauchi S."/>
            <person name="Thiergart T."/>
            <person name="Pickel B."/>
            <person name="Atanasova L."/>
            <person name="Karlsson M."/>
            <person name="Huettel B."/>
            <person name="Barry K.W."/>
            <person name="Haridas S."/>
            <person name="Chen C."/>
            <person name="Bauer D."/>
            <person name="Andreopoulos W."/>
            <person name="Pangilinan J."/>
            <person name="LaButti K."/>
            <person name="Riley R."/>
            <person name="Lipzen A."/>
            <person name="Clum A."/>
            <person name="Drula E."/>
            <person name="Henrissat B."/>
            <person name="Kohler A."/>
            <person name="Grigoriev I.V."/>
            <person name="Martin F.M."/>
            <person name="Hacquard S."/>
        </authorList>
    </citation>
    <scope>NUCLEOTIDE SEQUENCE</scope>
    <source>
        <strain evidence="2">MPI-CAGE-AT-0147</strain>
    </source>
</reference>
<evidence type="ECO:0000313" key="3">
    <source>
        <dbReference type="Proteomes" id="UP000738349"/>
    </source>
</evidence>
<dbReference type="Proteomes" id="UP000738349">
    <property type="component" value="Unassembled WGS sequence"/>
</dbReference>
<dbReference type="AlphaFoldDB" id="A0A9P9IX16"/>
<sequence>MLTTGHVWLVVHLPRPAVLLSLECQKGPPHFGIAPKNPTTANKSPPIPHHTQGCSRDMWLMPPELPSCRQSNYGCMRNNALGSGRIFEDMPPSMVRLPHPMGRHALDQQRCPWLLRLLRAGWAFFLRQGRRRADVMTPSQSPTLR</sequence>
<protein>
    <submittedName>
        <fullName evidence="2">Uncharacterized protein</fullName>
    </submittedName>
</protein>
<name>A0A9P9IX16_9HYPO</name>
<feature type="signal peptide" evidence="1">
    <location>
        <begin position="1"/>
        <end position="21"/>
    </location>
</feature>